<sequence length="105" mass="11631">MIDGMIMEAVMRDSKALAVSSLKPKFMVGTGIWKMVETDHGDYVVFTDDYIDPDKAFTVLLLQDCDLVEGEKLLLLTSVAYGDLECSLVLFKDQAMEDTDEADVG</sequence>
<proteinExistence type="predicted"/>
<accession>A0AAU7PI04</accession>
<reference evidence="1" key="1">
    <citation type="submission" date="2024-04" db="EMBL/GenBank/DDBJ databases">
        <authorList>
            <person name="Jaglan A.B."/>
            <person name="Vashisth M."/>
            <person name="Anand T."/>
            <person name="Virmani N."/>
            <person name="Bera B."/>
            <person name="Vaid R."/>
        </authorList>
    </citation>
    <scope>NUCLEOTIDE SEQUENCE</scope>
</reference>
<dbReference type="EMBL" id="PP595732">
    <property type="protein sequence ID" value="XBS49817.1"/>
    <property type="molecule type" value="Genomic_DNA"/>
</dbReference>
<evidence type="ECO:0000313" key="1">
    <source>
        <dbReference type="EMBL" id="XBS49817.1"/>
    </source>
</evidence>
<protein>
    <submittedName>
        <fullName evidence="1">Uncharacterized protein</fullName>
    </submittedName>
</protein>
<organism evidence="1">
    <name type="scientific">Salmonella phage SalP219</name>
    <dbReference type="NCBI Taxonomy" id="3158864"/>
    <lineage>
        <taxon>Viruses</taxon>
        <taxon>Duplodnaviria</taxon>
        <taxon>Heunggongvirae</taxon>
        <taxon>Uroviricota</taxon>
        <taxon>Caudoviricetes</taxon>
        <taxon>Vequintavirinae</taxon>
        <taxon>Seunavirus</taxon>
    </lineage>
</organism>
<name>A0AAU7PI04_9CAUD</name>